<accession>A0A150IXE9</accession>
<reference evidence="5 6" key="1">
    <citation type="journal article" date="2016" name="ISME J.">
        <title>Chasing the elusive Euryarchaeota class WSA2: genomes reveal a uniquely fastidious methyl-reducing methanogen.</title>
        <authorList>
            <person name="Nobu M.K."/>
            <person name="Narihiro T."/>
            <person name="Kuroda K."/>
            <person name="Mei R."/>
            <person name="Liu W.T."/>
        </authorList>
    </citation>
    <scope>NUCLEOTIDE SEQUENCE [LARGE SCALE GENOMIC DNA]</scope>
    <source>
        <strain evidence="2">B03fssc0709_Meth_Bin005</strain>
        <strain evidence="3">B15fssc0709_Meth_Bin003</strain>
        <strain evidence="4">BMIXfssc0709_Meth_Bin006</strain>
    </source>
</reference>
<dbReference type="Proteomes" id="UP000092401">
    <property type="component" value="Unassembled WGS sequence"/>
</dbReference>
<evidence type="ECO:0000313" key="4">
    <source>
        <dbReference type="EMBL" id="KYC49686.1"/>
    </source>
</evidence>
<evidence type="ECO:0000313" key="3">
    <source>
        <dbReference type="EMBL" id="KYC48487.1"/>
    </source>
</evidence>
<comment type="caution">
    <text evidence="3">The sequence shown here is derived from an EMBL/GenBank/DDBJ whole genome shotgun (WGS) entry which is preliminary data.</text>
</comment>
<dbReference type="CDD" id="cd05403">
    <property type="entry name" value="NT_KNTase_like"/>
    <property type="match status" value="1"/>
</dbReference>
<dbReference type="AlphaFoldDB" id="A0A150IU20"/>
<dbReference type="InterPro" id="IPR036390">
    <property type="entry name" value="WH_DNA-bd_sf"/>
</dbReference>
<dbReference type="Proteomes" id="UP000091929">
    <property type="component" value="Unassembled WGS sequence"/>
</dbReference>
<dbReference type="EMBL" id="LNGF01000004">
    <property type="protein sequence ID" value="KYC48487.1"/>
    <property type="molecule type" value="Genomic_DNA"/>
</dbReference>
<dbReference type="InterPro" id="IPR011991">
    <property type="entry name" value="ArsR-like_HTH"/>
</dbReference>
<dbReference type="Pfam" id="PF18765">
    <property type="entry name" value="Polbeta"/>
    <property type="match status" value="1"/>
</dbReference>
<dbReference type="Gene3D" id="3.30.460.10">
    <property type="entry name" value="Beta Polymerase, domain 2"/>
    <property type="match status" value="1"/>
</dbReference>
<dbReference type="Gene3D" id="1.10.10.10">
    <property type="entry name" value="Winged helix-like DNA-binding domain superfamily/Winged helix DNA-binding domain"/>
    <property type="match status" value="1"/>
</dbReference>
<keyword evidence="3" id="KW-0808">Transferase</keyword>
<dbReference type="InterPro" id="IPR043519">
    <property type="entry name" value="NT_sf"/>
</dbReference>
<dbReference type="InterPro" id="IPR036388">
    <property type="entry name" value="WH-like_DNA-bd_sf"/>
</dbReference>
<evidence type="ECO:0000259" key="1">
    <source>
        <dbReference type="Pfam" id="PF18765"/>
    </source>
</evidence>
<sequence>MLQNCNDYEIILTLLNGGNHIREIARKLKTNQTTVKRRLDELYKQNIVDYKIEGKNYVYFIKKSLEARSFAIMSESYSLILFLKKYPKIKGIIKKITEKENIDMAIIFGSYAKGIANESSDIDLYIESENLDLKKEIELIDSRFSVKIGRYDRENLLIKEIESNHIIIKGIEKFYEKNRFFS</sequence>
<gene>
    <name evidence="2" type="ORF">APG10_01784</name>
    <name evidence="3" type="ORF">APG11_00294</name>
    <name evidence="4" type="ORF">APG12_01333</name>
</gene>
<proteinExistence type="predicted"/>
<dbReference type="SUPFAM" id="SSF46785">
    <property type="entry name" value="Winged helix' DNA-binding domain"/>
    <property type="match status" value="1"/>
</dbReference>
<name>A0A150IU20_9EURY</name>
<accession>A0A150IU20</accession>
<dbReference type="EMBL" id="LNJC01000029">
    <property type="protein sequence ID" value="KYC49686.1"/>
    <property type="molecule type" value="Genomic_DNA"/>
</dbReference>
<dbReference type="Proteomes" id="UP000092403">
    <property type="component" value="Unassembled WGS sequence"/>
</dbReference>
<dbReference type="InterPro" id="IPR041633">
    <property type="entry name" value="Polbeta"/>
</dbReference>
<dbReference type="EMBL" id="LNGE01000073">
    <property type="protein sequence ID" value="KYC44364.1"/>
    <property type="molecule type" value="Genomic_DNA"/>
</dbReference>
<evidence type="ECO:0000313" key="2">
    <source>
        <dbReference type="EMBL" id="KYC44364.1"/>
    </source>
</evidence>
<dbReference type="SUPFAM" id="SSF81301">
    <property type="entry name" value="Nucleotidyltransferase"/>
    <property type="match status" value="1"/>
</dbReference>
<organism evidence="3 5">
    <name type="scientific">Candidatus Methanofastidiosum methylothiophilum</name>
    <dbReference type="NCBI Taxonomy" id="1705564"/>
    <lineage>
        <taxon>Archaea</taxon>
        <taxon>Methanobacteriati</taxon>
        <taxon>Methanobacteriota</taxon>
        <taxon>Stenosarchaea group</taxon>
        <taxon>Candidatus Methanofastidiosia</taxon>
        <taxon>Candidatus Methanofastidiosales</taxon>
        <taxon>Candidatus Methanofastidiosaceae</taxon>
        <taxon>Candidatus Methanofastidiosum</taxon>
    </lineage>
</organism>
<protein>
    <submittedName>
        <fullName evidence="3">Nucleotidyltransferase domain protein</fullName>
    </submittedName>
</protein>
<feature type="domain" description="Polymerase beta nucleotidyltransferase" evidence="1">
    <location>
        <begin position="92"/>
        <end position="168"/>
    </location>
</feature>
<evidence type="ECO:0000313" key="5">
    <source>
        <dbReference type="Proteomes" id="UP000091929"/>
    </source>
</evidence>
<evidence type="ECO:0000313" key="6">
    <source>
        <dbReference type="Proteomes" id="UP000092401"/>
    </source>
</evidence>
<dbReference type="GO" id="GO:0016740">
    <property type="term" value="F:transferase activity"/>
    <property type="evidence" value="ECO:0007669"/>
    <property type="project" value="UniProtKB-KW"/>
</dbReference>
<accession>A0A150II36</accession>
<dbReference type="CDD" id="cd00090">
    <property type="entry name" value="HTH_ARSR"/>
    <property type="match status" value="1"/>
</dbReference>